<dbReference type="PROSITE" id="PS51013">
    <property type="entry name" value="PANNEXIN"/>
    <property type="match status" value="1"/>
</dbReference>
<dbReference type="GO" id="GO:0005243">
    <property type="term" value="F:gap junction channel activity"/>
    <property type="evidence" value="ECO:0007669"/>
    <property type="project" value="TreeGrafter"/>
</dbReference>
<reference evidence="13" key="1">
    <citation type="submission" date="2021-12" db="EMBL/GenBank/DDBJ databases">
        <authorList>
            <person name="King R."/>
        </authorList>
    </citation>
    <scope>NUCLEOTIDE SEQUENCE</scope>
</reference>
<evidence type="ECO:0000256" key="5">
    <source>
        <dbReference type="ARBA" id="ARBA00022692"/>
    </source>
</evidence>
<dbReference type="EMBL" id="LR824006">
    <property type="protein sequence ID" value="CAD0195783.1"/>
    <property type="molecule type" value="Genomic_DNA"/>
</dbReference>
<dbReference type="OrthoDB" id="5867527at2759"/>
<keyword evidence="14" id="KW-1185">Reference proteome</keyword>
<evidence type="ECO:0000256" key="11">
    <source>
        <dbReference type="ARBA" id="ARBA00023303"/>
    </source>
</evidence>
<evidence type="ECO:0000256" key="6">
    <source>
        <dbReference type="ARBA" id="ARBA00022868"/>
    </source>
</evidence>
<dbReference type="GO" id="GO:0005921">
    <property type="term" value="C:gap junction"/>
    <property type="evidence" value="ECO:0007669"/>
    <property type="project" value="UniProtKB-SubCell"/>
</dbReference>
<comment type="caution">
    <text evidence="12">Lacks conserved residue(s) required for the propagation of feature annotation.</text>
</comment>
<comment type="similarity">
    <text evidence="12">Belongs to the pannexin family.</text>
</comment>
<keyword evidence="6" id="KW-0303">Gap junction</keyword>
<dbReference type="AlphaFoldDB" id="A0A9N8KU96"/>
<keyword evidence="5 12" id="KW-0812">Transmembrane</keyword>
<evidence type="ECO:0000256" key="3">
    <source>
        <dbReference type="ARBA" id="ARBA00022448"/>
    </source>
</evidence>
<evidence type="ECO:0000256" key="8">
    <source>
        <dbReference type="ARBA" id="ARBA00022989"/>
    </source>
</evidence>
<organism evidence="13 14">
    <name type="scientific">Chrysodeixis includens</name>
    <name type="common">Soybean looper</name>
    <name type="synonym">Pseudoplusia includens</name>
    <dbReference type="NCBI Taxonomy" id="689277"/>
    <lineage>
        <taxon>Eukaryota</taxon>
        <taxon>Metazoa</taxon>
        <taxon>Ecdysozoa</taxon>
        <taxon>Arthropoda</taxon>
        <taxon>Hexapoda</taxon>
        <taxon>Insecta</taxon>
        <taxon>Pterygota</taxon>
        <taxon>Neoptera</taxon>
        <taxon>Endopterygota</taxon>
        <taxon>Lepidoptera</taxon>
        <taxon>Glossata</taxon>
        <taxon>Ditrysia</taxon>
        <taxon>Noctuoidea</taxon>
        <taxon>Noctuidae</taxon>
        <taxon>Plusiinae</taxon>
        <taxon>Chrysodeixis</taxon>
    </lineage>
</organism>
<dbReference type="Proteomes" id="UP001154114">
    <property type="component" value="Chromosome 3"/>
</dbReference>
<evidence type="ECO:0000313" key="13">
    <source>
        <dbReference type="EMBL" id="CAD0195783.1"/>
    </source>
</evidence>
<keyword evidence="7" id="KW-0965">Cell junction</keyword>
<evidence type="ECO:0000256" key="7">
    <source>
        <dbReference type="ARBA" id="ARBA00022949"/>
    </source>
</evidence>
<dbReference type="PANTHER" id="PTHR11893:SF39">
    <property type="entry name" value="INNEXIN INX1"/>
    <property type="match status" value="1"/>
</dbReference>
<dbReference type="GO" id="GO:0005886">
    <property type="term" value="C:plasma membrane"/>
    <property type="evidence" value="ECO:0007669"/>
    <property type="project" value="UniProtKB-SubCell"/>
</dbReference>
<evidence type="ECO:0000256" key="9">
    <source>
        <dbReference type="ARBA" id="ARBA00023065"/>
    </source>
</evidence>
<evidence type="ECO:0000256" key="12">
    <source>
        <dbReference type="RuleBase" id="RU010713"/>
    </source>
</evidence>
<keyword evidence="9 12" id="KW-0406">Ion transport</keyword>
<comment type="function">
    <text evidence="12">Structural component of the gap junctions.</text>
</comment>
<dbReference type="Pfam" id="PF00876">
    <property type="entry name" value="Innexin"/>
    <property type="match status" value="2"/>
</dbReference>
<dbReference type="InterPro" id="IPR000990">
    <property type="entry name" value="Innexin"/>
</dbReference>
<feature type="transmembrane region" description="Helical" evidence="12">
    <location>
        <begin position="149"/>
        <end position="171"/>
    </location>
</feature>
<dbReference type="GO" id="GO:0034220">
    <property type="term" value="P:monoatomic ion transmembrane transport"/>
    <property type="evidence" value="ECO:0007669"/>
    <property type="project" value="UniProtKB-KW"/>
</dbReference>
<dbReference type="PANTHER" id="PTHR11893">
    <property type="entry name" value="INNEXIN"/>
    <property type="match status" value="1"/>
</dbReference>
<evidence type="ECO:0000256" key="2">
    <source>
        <dbReference type="ARBA" id="ARBA00004651"/>
    </source>
</evidence>
<comment type="subcellular location">
    <subcellularLocation>
        <location evidence="1">Cell junction</location>
        <location evidence="1">Gap junction</location>
    </subcellularLocation>
    <subcellularLocation>
        <location evidence="2 12">Cell membrane</location>
        <topology evidence="2 12">Multi-pass membrane protein</topology>
    </subcellularLocation>
</comment>
<evidence type="ECO:0000313" key="14">
    <source>
        <dbReference type="Proteomes" id="UP001154114"/>
    </source>
</evidence>
<evidence type="ECO:0000256" key="4">
    <source>
        <dbReference type="ARBA" id="ARBA00022475"/>
    </source>
</evidence>
<sequence length="766" mass="86797">MACWTSSVHKNGPGAVSCICRTRPSYHATPPTTAPLAPCSFSGEFARCIIITHKLYALRYWGCELLCLINIVLQLWMMDSFFNGEFFSYGTRVLGYSEVPQEERYDPMIYIFPRITKCTFHKFGASGSIQTHDSLCILPLNIVNEKTYIFLWFWYIILAVILALLVIYSVVVVPASARRPPDVFAAARRHQRWSPNERRAWTLSERWHDDDTRKTLVWGVSYNDNNKLSTSLTVHGSKDRLAFKTSTVYSQVSLHSRLVIIFVPSVRPRLLHARSRTLAMETAVLVSRRTDIGDWWLLYMLARNIDPLIYRSVTHYTRWPWRPPCWCRAAQTSATGGCSTCSPGTSTPSYTGQSHTTHAGHGDRRAGVAPHRHRRLVAALHARQEHRPPHIQVSHTLHTLAMETAVLVSRRTDIGDWWLLYMLARNIDPSYTGQSHTTHAGHGDRRAGVAPHRHRRLVAALHARQEHRPPHIQVSHTLHTLAMETAVLVSRRTDIGDWWLLYMLARNIDPLIYRSVTHYTRWPWRPPCWCRAAQTSATGGCSTCSPGTSTPSYTGQSHTTHAGHGDRRAGVAPHRHRRLVAALHARQEHRPPHIQVSHTLHTLAMETAVLVSRRTDIGDWWLLYMLARNIDPLIYRSVTHYTRWPWRPPCWCRAAQTSATGGCSTCSPGTSTPSYTGQSHTTHADTYNYVRNFGPISTTAASRWDGNITGERSGAGPTFLRAFRNTEAVVFISKTHKPFEKSSFVNSRELISELAKRMGEKAGSRA</sequence>
<proteinExistence type="inferred from homology"/>
<evidence type="ECO:0000256" key="1">
    <source>
        <dbReference type="ARBA" id="ARBA00004610"/>
    </source>
</evidence>
<protein>
    <recommendedName>
        <fullName evidence="12">Innexin</fullName>
    </recommendedName>
</protein>
<keyword evidence="10 12" id="KW-0472">Membrane</keyword>
<gene>
    <name evidence="12" type="primary">inx</name>
    <name evidence="13" type="ORF">CINC_LOCUS9734</name>
</gene>
<accession>A0A9N8KU96</accession>
<name>A0A9N8KU96_CHRIL</name>
<keyword evidence="4" id="KW-1003">Cell membrane</keyword>
<keyword evidence="8 12" id="KW-1133">Transmembrane helix</keyword>
<dbReference type="PRINTS" id="PR01262">
    <property type="entry name" value="INNEXIN"/>
</dbReference>
<keyword evidence="11 12" id="KW-0407">Ion channel</keyword>
<keyword evidence="3 12" id="KW-0813">Transport</keyword>
<evidence type="ECO:0000256" key="10">
    <source>
        <dbReference type="ARBA" id="ARBA00023136"/>
    </source>
</evidence>